<dbReference type="EMBL" id="CP066744">
    <property type="protein sequence ID" value="QQK07306.1"/>
    <property type="molecule type" value="Genomic_DNA"/>
</dbReference>
<organism evidence="1 2">
    <name type="scientific">Miniphocaeibacter halophilus</name>
    <dbReference type="NCBI Taxonomy" id="2931922"/>
    <lineage>
        <taxon>Bacteria</taxon>
        <taxon>Bacillati</taxon>
        <taxon>Bacillota</taxon>
        <taxon>Tissierellia</taxon>
        <taxon>Tissierellales</taxon>
        <taxon>Peptoniphilaceae</taxon>
        <taxon>Miniphocaeibacter</taxon>
    </lineage>
</organism>
<protein>
    <submittedName>
        <fullName evidence="1">Uncharacterized protein</fullName>
    </submittedName>
</protein>
<dbReference type="Proteomes" id="UP000595814">
    <property type="component" value="Chromosome"/>
</dbReference>
<accession>A0AC61MSB2</accession>
<evidence type="ECO:0000313" key="1">
    <source>
        <dbReference type="EMBL" id="QQK07306.1"/>
    </source>
</evidence>
<sequence>MKICEKYNLNYPNTYVISKDMRNNYEIPFEFPLAVKANDSIEYLNLDFPGKKKAYKANNEEEYNQIISDIYNAGYSGELIVQDYIPGDHSTMAVLNAYVDSKGRVKMMCFGKCLLDESLPEGIGNYNALVTQDNPEIYKMCKKFLEDINYRGFANFDFKYDIRDKKYKVFEINIRQGRSSFYMTTGGCNFVTFLVDDLIYNEDKPIYYHKNEKLWLYVDPLVLKKYANEKDKEYVKKLLADGFEFTQWYKEDRNLKRFLNYWRRRLGTIKYYPKFQPGRD</sequence>
<name>A0AC61MSB2_9FIRM</name>
<evidence type="ECO:0000313" key="2">
    <source>
        <dbReference type="Proteomes" id="UP000595814"/>
    </source>
</evidence>
<gene>
    <name evidence="1" type="ORF">JFY71_08255</name>
</gene>
<proteinExistence type="predicted"/>
<keyword evidence="2" id="KW-1185">Reference proteome</keyword>
<reference evidence="1 2" key="1">
    <citation type="journal article" date="2022" name="Int. J. Syst. Evol. Microbiol.">
        <title>Miniphocaeibacter halophilus sp. nov., an ammonium-tolerant acetate-producing bacterium isolated from a biogas system.</title>
        <authorList>
            <person name="Schnurer A."/>
            <person name="Singh A."/>
            <person name="Bi S."/>
            <person name="Qiao W."/>
            <person name="Westerholm M."/>
        </authorList>
    </citation>
    <scope>NUCLEOTIDE SEQUENCE [LARGE SCALE GENOMIC DNA]</scope>
    <source>
        <strain evidence="1 2">AMB_01</strain>
    </source>
</reference>